<evidence type="ECO:0000256" key="1">
    <source>
        <dbReference type="SAM" id="MobiDB-lite"/>
    </source>
</evidence>
<reference evidence="2" key="1">
    <citation type="journal article" date="2019" name="Sci. Rep.">
        <title>Draft genome of Tanacetum cinerariifolium, the natural source of mosquito coil.</title>
        <authorList>
            <person name="Yamashiro T."/>
            <person name="Shiraishi A."/>
            <person name="Satake H."/>
            <person name="Nakayama K."/>
        </authorList>
    </citation>
    <scope>NUCLEOTIDE SEQUENCE</scope>
</reference>
<name>A0A699X749_TANCI</name>
<accession>A0A699X749</accession>
<protein>
    <submittedName>
        <fullName evidence="2">Uncharacterized protein</fullName>
    </submittedName>
</protein>
<gene>
    <name evidence="2" type="ORF">Tci_926269</name>
</gene>
<feature type="non-terminal residue" evidence="2">
    <location>
        <position position="1"/>
    </location>
</feature>
<dbReference type="AlphaFoldDB" id="A0A699X749"/>
<evidence type="ECO:0000313" key="2">
    <source>
        <dbReference type="EMBL" id="GFD54300.1"/>
    </source>
</evidence>
<organism evidence="2">
    <name type="scientific">Tanacetum cinerariifolium</name>
    <name type="common">Dalmatian daisy</name>
    <name type="synonym">Chrysanthemum cinerariifolium</name>
    <dbReference type="NCBI Taxonomy" id="118510"/>
    <lineage>
        <taxon>Eukaryota</taxon>
        <taxon>Viridiplantae</taxon>
        <taxon>Streptophyta</taxon>
        <taxon>Embryophyta</taxon>
        <taxon>Tracheophyta</taxon>
        <taxon>Spermatophyta</taxon>
        <taxon>Magnoliopsida</taxon>
        <taxon>eudicotyledons</taxon>
        <taxon>Gunneridae</taxon>
        <taxon>Pentapetalae</taxon>
        <taxon>asterids</taxon>
        <taxon>campanulids</taxon>
        <taxon>Asterales</taxon>
        <taxon>Asteraceae</taxon>
        <taxon>Asteroideae</taxon>
        <taxon>Anthemideae</taxon>
        <taxon>Anthemidinae</taxon>
        <taxon>Tanacetum</taxon>
    </lineage>
</organism>
<sequence length="44" mass="4871">AAGKQVVFAVIKEERQKWESTRVAKRGGPADILRRSPRLPLSPA</sequence>
<comment type="caution">
    <text evidence="2">The sequence shown here is derived from an EMBL/GenBank/DDBJ whole genome shotgun (WGS) entry which is preliminary data.</text>
</comment>
<feature type="region of interest" description="Disordered" evidence="1">
    <location>
        <begin position="21"/>
        <end position="44"/>
    </location>
</feature>
<proteinExistence type="predicted"/>
<dbReference type="EMBL" id="BKCJ011804329">
    <property type="protein sequence ID" value="GFD54300.1"/>
    <property type="molecule type" value="Genomic_DNA"/>
</dbReference>